<keyword evidence="2" id="KW-1185">Reference proteome</keyword>
<dbReference type="Proteomes" id="UP000187166">
    <property type="component" value="Unassembled WGS sequence"/>
</dbReference>
<dbReference type="AlphaFoldDB" id="A0A1U7LXD2"/>
<comment type="caution">
    <text evidence="1">The sequence shown here is derived from an EMBL/GenBank/DDBJ whole genome shotgun (WGS) entry which is preliminary data.</text>
</comment>
<evidence type="ECO:0000313" key="2">
    <source>
        <dbReference type="Proteomes" id="UP000187166"/>
    </source>
</evidence>
<gene>
    <name evidence="1" type="ORF">BIV18_09905</name>
</gene>
<sequence>MKKLIITDQALEKIIMKEIEKLESETLNPRKKDSILLERVAGALEDKYKGDLEKALEKFDCPTTKILMEYIEVTKPVYFNQQKNKRVENPQPSTLIHQRKPLMTKEEKKEYKRHCLEENPLFASVAGRDKVVVIDDFTDKYASRGVNIIPIKNGVQYTLPPEVLAEYLANKKFVPRRADGVFKDAIIPEDFEKIGKGDYIVKELKAKRNSVG</sequence>
<evidence type="ECO:0000313" key="1">
    <source>
        <dbReference type="EMBL" id="OLR61657.1"/>
    </source>
</evidence>
<accession>A0A1U7LXD2</accession>
<protein>
    <submittedName>
        <fullName evidence="1">Uncharacterized protein</fullName>
    </submittedName>
</protein>
<reference evidence="1 2" key="1">
    <citation type="journal article" date="2016" name="Appl. Environ. Microbiol.">
        <title>Function and Phylogeny of Bacterial Butyryl Coenzyme A:Acetate Transferases and Their Diversity in the Proximal Colon of Swine.</title>
        <authorList>
            <person name="Trachsel J."/>
            <person name="Bayles D.O."/>
            <person name="Looft T."/>
            <person name="Levine U.Y."/>
            <person name="Allen H.K."/>
        </authorList>
    </citation>
    <scope>NUCLEOTIDE SEQUENCE [LARGE SCALE GENOMIC DNA]</scope>
    <source>
        <strain evidence="1 2">35-6-1</strain>
    </source>
</reference>
<name>A0A1U7LXD2_9FIRM</name>
<proteinExistence type="predicted"/>
<dbReference type="EMBL" id="MJIH01000008">
    <property type="protein sequence ID" value="OLR61657.1"/>
    <property type="molecule type" value="Genomic_DNA"/>
</dbReference>
<organism evidence="1 2">
    <name type="scientific">Peptoniphilus porci</name>
    <dbReference type="NCBI Taxonomy" id="2652280"/>
    <lineage>
        <taxon>Bacteria</taxon>
        <taxon>Bacillati</taxon>
        <taxon>Bacillota</taxon>
        <taxon>Tissierellia</taxon>
        <taxon>Tissierellales</taxon>
        <taxon>Peptoniphilaceae</taxon>
        <taxon>Peptoniphilus</taxon>
    </lineage>
</organism>